<dbReference type="AlphaFoldDB" id="A0A5P1UWS4"/>
<evidence type="ECO:0000313" key="3">
    <source>
        <dbReference type="Proteomes" id="UP000325177"/>
    </source>
</evidence>
<dbReference type="EMBL" id="CP043909">
    <property type="protein sequence ID" value="QER41024.1"/>
    <property type="molecule type" value="Genomic_DNA"/>
</dbReference>
<feature type="domain" description="Abortive infection protein-like C-terminal" evidence="1">
    <location>
        <begin position="182"/>
        <end position="257"/>
    </location>
</feature>
<protein>
    <submittedName>
        <fullName evidence="2">Abortive infection family protein</fullName>
    </submittedName>
</protein>
<accession>A0A5P1UWS4</accession>
<gene>
    <name evidence="2" type="ORF">F2A31_15505</name>
</gene>
<dbReference type="Pfam" id="PF14355">
    <property type="entry name" value="Abi_C"/>
    <property type="match status" value="1"/>
</dbReference>
<keyword evidence="3" id="KW-1185">Reference proteome</keyword>
<dbReference type="KEGG" id="asue:F2A31_15505"/>
<dbReference type="Proteomes" id="UP000325177">
    <property type="component" value="Chromosome"/>
</dbReference>
<name>A0A5P1UWS4_9GAMM</name>
<evidence type="ECO:0000259" key="1">
    <source>
        <dbReference type="Pfam" id="PF14355"/>
    </source>
</evidence>
<sequence length="265" mass="29351">MSKIPLNLIAILSEVLPEHESHATLDNLFLYAEINSEIPDVSKPAKVQQVLMNVNKSDPDPLKVLGKVLEKYLDGGILYPRDQDRFDQQIESIKKILSDNSLLYIRGGIISGSLTTPTKSLESVIKGLEIPALDQEFMRALTHVDASPREAVSAASNILESICKVYIAENNLTMPNKKDLKNLFDVVRKSLNIQRDSVEDEDLLRIISGIISVVDGIASLRTHASSAHGAGVKQYNLKPRHARLAIHAAHTIGLYVLESWKESKK</sequence>
<organism evidence="2 3">
    <name type="scientific">Acinetobacter suaedae</name>
    <dbReference type="NCBI Taxonomy" id="2609668"/>
    <lineage>
        <taxon>Bacteria</taxon>
        <taxon>Pseudomonadati</taxon>
        <taxon>Pseudomonadota</taxon>
        <taxon>Gammaproteobacteria</taxon>
        <taxon>Moraxellales</taxon>
        <taxon>Moraxellaceae</taxon>
        <taxon>Acinetobacter</taxon>
    </lineage>
</organism>
<reference evidence="2 3" key="1">
    <citation type="submission" date="2019-09" db="EMBL/GenBank/DDBJ databases">
        <title>Acinetobacter sp. C16S1 isolated from saline soil.</title>
        <authorList>
            <person name="Xu L."/>
            <person name="Sun J.-Q."/>
        </authorList>
    </citation>
    <scope>NUCLEOTIDE SEQUENCE [LARGE SCALE GENOMIC DNA]</scope>
    <source>
        <strain evidence="2 3">C16S1</strain>
    </source>
</reference>
<proteinExistence type="predicted"/>
<evidence type="ECO:0000313" key="2">
    <source>
        <dbReference type="EMBL" id="QER41024.1"/>
    </source>
</evidence>
<dbReference type="InterPro" id="IPR026001">
    <property type="entry name" value="Abi-like_C"/>
</dbReference>
<dbReference type="RefSeq" id="WP_150027499.1">
    <property type="nucleotide sequence ID" value="NZ_CP043909.1"/>
</dbReference>